<evidence type="ECO:0000256" key="6">
    <source>
        <dbReference type="SAM" id="SignalP"/>
    </source>
</evidence>
<evidence type="ECO:0000256" key="4">
    <source>
        <dbReference type="ARBA" id="ARBA00022496"/>
    </source>
</evidence>
<accession>A0ABS5RCU9</accession>
<dbReference type="Pfam" id="PF01497">
    <property type="entry name" value="Peripla_BP_2"/>
    <property type="match status" value="1"/>
</dbReference>
<dbReference type="Gene3D" id="3.40.50.1980">
    <property type="entry name" value="Nitrogenase molybdenum iron protein domain"/>
    <property type="match status" value="2"/>
</dbReference>
<dbReference type="EMBL" id="JAHCQH010000017">
    <property type="protein sequence ID" value="MBS9478182.1"/>
    <property type="molecule type" value="Genomic_DNA"/>
</dbReference>
<feature type="signal peptide" evidence="6">
    <location>
        <begin position="1"/>
        <end position="24"/>
    </location>
</feature>
<evidence type="ECO:0000259" key="7">
    <source>
        <dbReference type="PROSITE" id="PS50983"/>
    </source>
</evidence>
<reference evidence="8" key="1">
    <citation type="submission" date="2021-05" db="EMBL/GenBank/DDBJ databases">
        <authorList>
            <person name="Sun Q."/>
            <person name="Inoue M."/>
        </authorList>
    </citation>
    <scope>NUCLEOTIDE SEQUENCE</scope>
    <source>
        <strain evidence="8">VKM B-3255</strain>
    </source>
</reference>
<evidence type="ECO:0000313" key="9">
    <source>
        <dbReference type="Proteomes" id="UP001166585"/>
    </source>
</evidence>
<dbReference type="CDD" id="cd01146">
    <property type="entry name" value="FhuD"/>
    <property type="match status" value="1"/>
</dbReference>
<evidence type="ECO:0000256" key="1">
    <source>
        <dbReference type="ARBA" id="ARBA00004196"/>
    </source>
</evidence>
<keyword evidence="5 6" id="KW-0732">Signal</keyword>
<dbReference type="RefSeq" id="WP_213755985.1">
    <property type="nucleotide sequence ID" value="NZ_JAHCQH010000017.1"/>
</dbReference>
<sequence>MIRPFAALTLGLALLGMLGAPARACEGRRIESADILHSPVCVPTDPRRIVVLDPTFSLGMGLELELPLLGAPLAVMSDKALREKALARGVTDLGSFMEPSIERIVALQPDLILGTALGDRAYPLLSQLAPTVLISAGNWQDYLRLVAEVAGRRERGEHLLDGYRTRVASLKSRVPDRSVSVVRITPWDFQVYLDGPKAYGPFAVLRDVGVRRSAYETAEGNETLKRPDWEALAGLDGDTLLYIVGGVNNSATSGRHEEVLANPLWQMLPAVKAGRVHRLDPAVWMEFSGVGSAHRVLDDVERLIIAQP</sequence>
<dbReference type="SUPFAM" id="SSF53807">
    <property type="entry name" value="Helical backbone' metal receptor"/>
    <property type="match status" value="1"/>
</dbReference>
<name>A0ABS5RCU9_9HYPH</name>
<keyword evidence="4" id="KW-0410">Iron transport</keyword>
<keyword evidence="4" id="KW-0406">Ion transport</keyword>
<dbReference type="PROSITE" id="PS50983">
    <property type="entry name" value="FE_B12_PBP"/>
    <property type="match status" value="1"/>
</dbReference>
<comment type="subcellular location">
    <subcellularLocation>
        <location evidence="1">Cell envelope</location>
    </subcellularLocation>
</comment>
<dbReference type="PANTHER" id="PTHR30532:SF1">
    <property type="entry name" value="IRON(3+)-HYDROXAMATE-BINDING PROTEIN FHUD"/>
    <property type="match status" value="1"/>
</dbReference>
<evidence type="ECO:0000256" key="2">
    <source>
        <dbReference type="ARBA" id="ARBA00008814"/>
    </source>
</evidence>
<gene>
    <name evidence="8" type="ORF">KIP89_13790</name>
</gene>
<comment type="caution">
    <text evidence="8">The sequence shown here is derived from an EMBL/GenBank/DDBJ whole genome shotgun (WGS) entry which is preliminary data.</text>
</comment>
<comment type="similarity">
    <text evidence="2">Belongs to the bacterial solute-binding protein 8 family.</text>
</comment>
<keyword evidence="3" id="KW-0813">Transport</keyword>
<protein>
    <submittedName>
        <fullName evidence="8">Iron-siderophore ABC transporter substrate-binding protein</fullName>
    </submittedName>
</protein>
<keyword evidence="4" id="KW-0408">Iron</keyword>
<feature type="domain" description="Fe/B12 periplasmic-binding" evidence="7">
    <location>
        <begin position="47"/>
        <end position="308"/>
    </location>
</feature>
<organism evidence="8 9">
    <name type="scientific">Ancylobacter radicis</name>
    <dbReference type="NCBI Taxonomy" id="2836179"/>
    <lineage>
        <taxon>Bacteria</taxon>
        <taxon>Pseudomonadati</taxon>
        <taxon>Pseudomonadota</taxon>
        <taxon>Alphaproteobacteria</taxon>
        <taxon>Hyphomicrobiales</taxon>
        <taxon>Xanthobacteraceae</taxon>
        <taxon>Ancylobacter</taxon>
    </lineage>
</organism>
<evidence type="ECO:0000256" key="3">
    <source>
        <dbReference type="ARBA" id="ARBA00022448"/>
    </source>
</evidence>
<dbReference type="InterPro" id="IPR002491">
    <property type="entry name" value="ABC_transptr_periplasmic_BD"/>
</dbReference>
<evidence type="ECO:0000313" key="8">
    <source>
        <dbReference type="EMBL" id="MBS9478182.1"/>
    </source>
</evidence>
<keyword evidence="9" id="KW-1185">Reference proteome</keyword>
<evidence type="ECO:0000256" key="5">
    <source>
        <dbReference type="ARBA" id="ARBA00022729"/>
    </source>
</evidence>
<proteinExistence type="inferred from homology"/>
<dbReference type="InterPro" id="IPR051313">
    <property type="entry name" value="Bact_iron-sidero_bind"/>
</dbReference>
<dbReference type="PANTHER" id="PTHR30532">
    <property type="entry name" value="IRON III DICITRATE-BINDING PERIPLASMIC PROTEIN"/>
    <property type="match status" value="1"/>
</dbReference>
<feature type="chain" id="PRO_5045953867" evidence="6">
    <location>
        <begin position="25"/>
        <end position="308"/>
    </location>
</feature>
<dbReference type="Proteomes" id="UP001166585">
    <property type="component" value="Unassembled WGS sequence"/>
</dbReference>